<protein>
    <submittedName>
        <fullName evidence="2">Uncharacterized protein</fullName>
    </submittedName>
</protein>
<evidence type="ECO:0000256" key="1">
    <source>
        <dbReference type="SAM" id="Phobius"/>
    </source>
</evidence>
<sequence length="65" mass="7714">ENTQRESEKTQRERTREFPVFVVVVVVPIVVVCTAAYLNNNNKNNNEHQQQFRCKQYFEKEIGNV</sequence>
<name>A0A9P9YA02_9MUSC</name>
<feature type="transmembrane region" description="Helical" evidence="1">
    <location>
        <begin position="20"/>
        <end position="38"/>
    </location>
</feature>
<comment type="caution">
    <text evidence="2">The sequence shown here is derived from an EMBL/GenBank/DDBJ whole genome shotgun (WGS) entry which is preliminary data.</text>
</comment>
<evidence type="ECO:0000313" key="2">
    <source>
        <dbReference type="EMBL" id="KAI8033093.1"/>
    </source>
</evidence>
<dbReference type="EMBL" id="JAMKOV010000206">
    <property type="protein sequence ID" value="KAI8033093.1"/>
    <property type="molecule type" value="Genomic_DNA"/>
</dbReference>
<keyword evidence="1" id="KW-0812">Transmembrane</keyword>
<gene>
    <name evidence="2" type="ORF">M5D96_014157</name>
</gene>
<keyword evidence="1" id="KW-1133">Transmembrane helix</keyword>
<dbReference type="Proteomes" id="UP001059596">
    <property type="component" value="Unassembled WGS sequence"/>
</dbReference>
<accession>A0A9P9YA02</accession>
<feature type="non-terminal residue" evidence="2">
    <location>
        <position position="1"/>
    </location>
</feature>
<proteinExistence type="predicted"/>
<organism evidence="2 3">
    <name type="scientific">Drosophila gunungcola</name>
    <name type="common">fruit fly</name>
    <dbReference type="NCBI Taxonomy" id="103775"/>
    <lineage>
        <taxon>Eukaryota</taxon>
        <taxon>Metazoa</taxon>
        <taxon>Ecdysozoa</taxon>
        <taxon>Arthropoda</taxon>
        <taxon>Hexapoda</taxon>
        <taxon>Insecta</taxon>
        <taxon>Pterygota</taxon>
        <taxon>Neoptera</taxon>
        <taxon>Endopterygota</taxon>
        <taxon>Diptera</taxon>
        <taxon>Brachycera</taxon>
        <taxon>Muscomorpha</taxon>
        <taxon>Ephydroidea</taxon>
        <taxon>Drosophilidae</taxon>
        <taxon>Drosophila</taxon>
        <taxon>Sophophora</taxon>
    </lineage>
</organism>
<keyword evidence="3" id="KW-1185">Reference proteome</keyword>
<keyword evidence="1" id="KW-0472">Membrane</keyword>
<evidence type="ECO:0000313" key="3">
    <source>
        <dbReference type="Proteomes" id="UP001059596"/>
    </source>
</evidence>
<reference evidence="2" key="1">
    <citation type="journal article" date="2023" name="Genome Biol. Evol.">
        <title>Long-read-based Genome Assembly of Drosophila gunungcola Reveals Fewer Chemosensory Genes in Flower-breeding Species.</title>
        <authorList>
            <person name="Negi A."/>
            <person name="Liao B.Y."/>
            <person name="Yeh S.D."/>
        </authorList>
    </citation>
    <scope>NUCLEOTIDE SEQUENCE</scope>
    <source>
        <strain evidence="2">Sukarami</strain>
    </source>
</reference>
<dbReference type="AlphaFoldDB" id="A0A9P9YA02"/>